<keyword evidence="4" id="KW-0646">Protease inhibitor</keyword>
<organism evidence="9 10">
    <name type="scientific">Xylocopa violacea</name>
    <name type="common">Violet carpenter bee</name>
    <name type="synonym">Apis violacea</name>
    <dbReference type="NCBI Taxonomy" id="135666"/>
    <lineage>
        <taxon>Eukaryota</taxon>
        <taxon>Metazoa</taxon>
        <taxon>Ecdysozoa</taxon>
        <taxon>Arthropoda</taxon>
        <taxon>Hexapoda</taxon>
        <taxon>Insecta</taxon>
        <taxon>Pterygota</taxon>
        <taxon>Neoptera</taxon>
        <taxon>Endopterygota</taxon>
        <taxon>Hymenoptera</taxon>
        <taxon>Apocrita</taxon>
        <taxon>Aculeata</taxon>
        <taxon>Apoidea</taxon>
        <taxon>Anthophila</taxon>
        <taxon>Apidae</taxon>
        <taxon>Xylocopa</taxon>
        <taxon>Xylocopa</taxon>
    </lineage>
</organism>
<comment type="similarity">
    <text evidence="2">Belongs to the serine protease inhibitor-like (TIL domain-containing) family.</text>
</comment>
<dbReference type="Gene3D" id="2.10.25.10">
    <property type="entry name" value="Laminin"/>
    <property type="match status" value="1"/>
</dbReference>
<keyword evidence="3" id="KW-0964">Secreted</keyword>
<feature type="chain" id="PRO_5046886253" description="TIL domain-containing protein" evidence="7">
    <location>
        <begin position="21"/>
        <end position="82"/>
    </location>
</feature>
<dbReference type="PANTHER" id="PTHR23259">
    <property type="entry name" value="RIDDLE"/>
    <property type="match status" value="1"/>
</dbReference>
<comment type="subcellular location">
    <subcellularLocation>
        <location evidence="1">Secreted</location>
    </subcellularLocation>
</comment>
<protein>
    <recommendedName>
        <fullName evidence="8">TIL domain-containing protein</fullName>
    </recommendedName>
</protein>
<evidence type="ECO:0000313" key="10">
    <source>
        <dbReference type="Proteomes" id="UP001642520"/>
    </source>
</evidence>
<evidence type="ECO:0000259" key="8">
    <source>
        <dbReference type="Pfam" id="PF01826"/>
    </source>
</evidence>
<dbReference type="InterPro" id="IPR036084">
    <property type="entry name" value="Ser_inhib-like_sf"/>
</dbReference>
<keyword evidence="6" id="KW-1015">Disulfide bond</keyword>
<evidence type="ECO:0000256" key="1">
    <source>
        <dbReference type="ARBA" id="ARBA00004613"/>
    </source>
</evidence>
<reference evidence="9 10" key="1">
    <citation type="submission" date="2024-08" db="EMBL/GenBank/DDBJ databases">
        <authorList>
            <person name="Will J Nash"/>
            <person name="Angela Man"/>
            <person name="Seanna McTaggart"/>
            <person name="Kendall Baker"/>
            <person name="Tom Barker"/>
            <person name="Leah Catchpole"/>
            <person name="Alex Durrant"/>
            <person name="Karim Gharbi"/>
            <person name="Naomi Irish"/>
            <person name="Gemy Kaithakottil"/>
            <person name="Debby Ku"/>
            <person name="Aaliyah Providence"/>
            <person name="Felix Shaw"/>
            <person name="David Swarbreck"/>
            <person name="Chris Watkins"/>
            <person name="Ann M. McCartney"/>
            <person name="Giulio Formenti"/>
            <person name="Alice Mouton"/>
            <person name="Noel Vella"/>
            <person name="Bjorn M von Reumont"/>
            <person name="Adriana Vella"/>
            <person name="Wilfried Haerty"/>
        </authorList>
    </citation>
    <scope>NUCLEOTIDE SEQUENCE [LARGE SCALE GENOMIC DNA]</scope>
</reference>
<dbReference type="SUPFAM" id="SSF57567">
    <property type="entry name" value="Serine protease inhibitors"/>
    <property type="match status" value="1"/>
</dbReference>
<comment type="caution">
    <text evidence="9">The sequence shown here is derived from an EMBL/GenBank/DDBJ whole genome shotgun (WGS) entry which is preliminary data.</text>
</comment>
<dbReference type="EMBL" id="CAXAJV020001288">
    <property type="protein sequence ID" value="CAL7938497.1"/>
    <property type="molecule type" value="Genomic_DNA"/>
</dbReference>
<dbReference type="Proteomes" id="UP001642520">
    <property type="component" value="Unassembled WGS sequence"/>
</dbReference>
<name>A0ABP1NF50_XYLVO</name>
<dbReference type="InterPro" id="IPR051368">
    <property type="entry name" value="SerProtInhib-TIL_Domain"/>
</dbReference>
<accession>A0ABP1NF50</accession>
<evidence type="ECO:0000256" key="5">
    <source>
        <dbReference type="ARBA" id="ARBA00022900"/>
    </source>
</evidence>
<dbReference type="PANTHER" id="PTHR23259:SF70">
    <property type="entry name" value="ACCESSORY GLAND PROTEIN ACP62F-RELATED"/>
    <property type="match status" value="1"/>
</dbReference>
<evidence type="ECO:0000256" key="7">
    <source>
        <dbReference type="SAM" id="SignalP"/>
    </source>
</evidence>
<gene>
    <name evidence="9" type="ORF">XYLVIOL_LOCUS3316</name>
</gene>
<evidence type="ECO:0000256" key="3">
    <source>
        <dbReference type="ARBA" id="ARBA00022525"/>
    </source>
</evidence>
<keyword evidence="5" id="KW-0722">Serine protease inhibitor</keyword>
<feature type="signal peptide" evidence="7">
    <location>
        <begin position="1"/>
        <end position="20"/>
    </location>
</feature>
<dbReference type="InterPro" id="IPR002919">
    <property type="entry name" value="TIL_dom"/>
</dbReference>
<proteinExistence type="inferred from homology"/>
<keyword evidence="10" id="KW-1185">Reference proteome</keyword>
<evidence type="ECO:0000256" key="6">
    <source>
        <dbReference type="ARBA" id="ARBA00023157"/>
    </source>
</evidence>
<keyword evidence="7" id="KW-0732">Signal</keyword>
<evidence type="ECO:0000313" key="9">
    <source>
        <dbReference type="EMBL" id="CAL7938497.1"/>
    </source>
</evidence>
<evidence type="ECO:0000256" key="2">
    <source>
        <dbReference type="ARBA" id="ARBA00007611"/>
    </source>
</evidence>
<dbReference type="Pfam" id="PF01826">
    <property type="entry name" value="TIL"/>
    <property type="match status" value="1"/>
</dbReference>
<evidence type="ECO:0000256" key="4">
    <source>
        <dbReference type="ARBA" id="ARBA00022690"/>
    </source>
</evidence>
<feature type="domain" description="TIL" evidence="8">
    <location>
        <begin position="29"/>
        <end position="82"/>
    </location>
</feature>
<sequence>MVRTTVLILCIVAVVAFIDAHPQDSGSECGPNEEFKNCGSACEPECGKAPSPICTLRCVIGCQCKEGYARNKDNHCVLTRDC</sequence>
<dbReference type="CDD" id="cd19941">
    <property type="entry name" value="TIL"/>
    <property type="match status" value="1"/>
</dbReference>